<dbReference type="Pfam" id="PF00360">
    <property type="entry name" value="PHY"/>
    <property type="match status" value="1"/>
</dbReference>
<dbReference type="RefSeq" id="WP_202824414.1">
    <property type="nucleotide sequence ID" value="NZ_JAEUXJ010000002.1"/>
</dbReference>
<dbReference type="InterPro" id="IPR013515">
    <property type="entry name" value="Phytochrome_cen-reg"/>
</dbReference>
<dbReference type="InterPro" id="IPR035965">
    <property type="entry name" value="PAS-like_dom_sf"/>
</dbReference>
<keyword evidence="5" id="KW-0716">Sensory transduction</keyword>
<keyword evidence="4 12" id="KW-0597">Phosphoprotein</keyword>
<feature type="modified residue" description="4-aspartylphosphate" evidence="12">
    <location>
        <position position="791"/>
    </location>
</feature>
<evidence type="ECO:0000256" key="3">
    <source>
        <dbReference type="ARBA" id="ARBA00022543"/>
    </source>
</evidence>
<dbReference type="Pfam" id="PF01590">
    <property type="entry name" value="GAF"/>
    <property type="match status" value="1"/>
</dbReference>
<keyword evidence="9" id="KW-0067">ATP-binding</keyword>
<dbReference type="SMART" id="SM00065">
    <property type="entry name" value="GAF"/>
    <property type="match status" value="1"/>
</dbReference>
<dbReference type="EC" id="2.7.13.3" evidence="2"/>
<evidence type="ECO:0000256" key="13">
    <source>
        <dbReference type="SAM" id="Coils"/>
    </source>
</evidence>
<evidence type="ECO:0000259" key="15">
    <source>
        <dbReference type="PROSITE" id="PS50110"/>
    </source>
</evidence>
<dbReference type="CDD" id="cd00130">
    <property type="entry name" value="PAS"/>
    <property type="match status" value="1"/>
</dbReference>
<dbReference type="Gene3D" id="3.30.450.270">
    <property type="match status" value="1"/>
</dbReference>
<keyword evidence="6" id="KW-0808">Transferase</keyword>
<dbReference type="EMBL" id="JAEUXJ010000002">
    <property type="protein sequence ID" value="MBL6454663.1"/>
    <property type="molecule type" value="Genomic_DNA"/>
</dbReference>
<evidence type="ECO:0000313" key="16">
    <source>
        <dbReference type="EMBL" id="MBL6454663.1"/>
    </source>
</evidence>
<evidence type="ECO:0000256" key="2">
    <source>
        <dbReference type="ARBA" id="ARBA00012438"/>
    </source>
</evidence>
<dbReference type="InterPro" id="IPR036890">
    <property type="entry name" value="HATPase_C_sf"/>
</dbReference>
<dbReference type="InterPro" id="IPR016132">
    <property type="entry name" value="Phyto_chromo_attachment"/>
</dbReference>
<evidence type="ECO:0000256" key="4">
    <source>
        <dbReference type="ARBA" id="ARBA00022553"/>
    </source>
</evidence>
<dbReference type="InterPro" id="IPR001294">
    <property type="entry name" value="Phytochrome"/>
</dbReference>
<dbReference type="InterPro" id="IPR011006">
    <property type="entry name" value="CheY-like_superfamily"/>
</dbReference>
<dbReference type="PANTHER" id="PTHR41523:SF7">
    <property type="entry name" value="HISTIDINE KINASE"/>
    <property type="match status" value="1"/>
</dbReference>
<gene>
    <name evidence="16" type="ORF">JMJ55_04960</name>
</gene>
<sequence length="856" mass="93583">MMPSAIAADMPPDLTSCDREPIHQLGRIQPWGFLLSATTDGTIRHASANISEHLGLPAEAVIGRRLDLLLERKSLHDIRSRLQGLRGQQQIDRLFALPLVAGQPPYDVAIHFAPGEVPHFVVEAEPSAAEPHFDAVGMVKGMMSRLLRARDLAGMHDRAARQVRAVLGFDRVMIYRFHPDQSGEVVGEAASDRVDSFRGLRFPASDIPQQARALYCRNWLRLIADVGADTVPILPEPAPGEAPIDLSSSVLRSVSPIHLEYLRNMGVGASLSISIMRGEALWGLIACHHASPLLPSFQRRSAAELFGHLYSLQIESLERAEATRQEQEAQAARDRVLASLSEEEAPIRSLRRMAEEVRQLIPCDGIAIRTAEFKDASGMTPDAATLDGIVATLDRSDASRIFATEEIARHYPPAAAQVATAAGMLAIPASRTARDYLILFRRELVRTVAWAGNPEKAVEQGNDRLHPRRSFETWQQTVHGQSSPWLESERRVAEALRVTLLEVMLRLSVGLADERRGATDRQELLIAELNHRVRNVLALIRALVSRSRESAETLESFVTVLNGRIQSLARAHDQLTDDRWGPVALRGMIESEFHAYLGDRLDRTSFSGPPVLVEPQALTVLALVMHELATNAAKYGALSQREGSVAVRWQLQPDQSLLLSWRERGGPAVSTPNRRGFGTTVIERSIPFELQGTAELRYARGGLEADFTVPARFVQIGAEPPPQTHPPTRSGPPPRVSGIAMVLEDSTLLAMDAEEILLELGFERVETVGTVAAAMAVLERIGSHLAFALLDVNLGNETSLPVAEALHEAGIPFAFATGYGAGLALPPALAEVARVVPKPYRRQDIAELVGRTLSGG</sequence>
<organism evidence="16 17">
    <name type="scientific">Belnapia mucosa</name>
    <dbReference type="NCBI Taxonomy" id="2804532"/>
    <lineage>
        <taxon>Bacteria</taxon>
        <taxon>Pseudomonadati</taxon>
        <taxon>Pseudomonadota</taxon>
        <taxon>Alphaproteobacteria</taxon>
        <taxon>Acetobacterales</taxon>
        <taxon>Roseomonadaceae</taxon>
        <taxon>Belnapia</taxon>
    </lineage>
</organism>
<keyword evidence="13" id="KW-0175">Coiled coil</keyword>
<reference evidence="16 17" key="1">
    <citation type="submission" date="2021-01" db="EMBL/GenBank/DDBJ databases">
        <title>Belnapia mucosa sp. nov. and Belnapia arida sp. nov., isolated from the Tabernas Desert (Almeria, Spain).</title>
        <authorList>
            <person name="Molina-Menor E."/>
            <person name="Vidal-Verdu A."/>
            <person name="Calonge A."/>
            <person name="Satari L."/>
            <person name="Pereto Magraner J."/>
            <person name="Porcar Miralles M."/>
        </authorList>
    </citation>
    <scope>NUCLEOTIDE SEQUENCE [LARGE SCALE GENOMIC DNA]</scope>
    <source>
        <strain evidence="16 17">T6</strain>
    </source>
</reference>
<feature type="domain" description="Phytochrome chromophore attachment site" evidence="14">
    <location>
        <begin position="151"/>
        <end position="308"/>
    </location>
</feature>
<keyword evidence="10" id="KW-0157">Chromophore</keyword>
<dbReference type="Gene3D" id="3.30.565.10">
    <property type="entry name" value="Histidine kinase-like ATPase, C-terminal domain"/>
    <property type="match status" value="1"/>
</dbReference>
<dbReference type="InterPro" id="IPR013654">
    <property type="entry name" value="PAS_2"/>
</dbReference>
<evidence type="ECO:0000256" key="7">
    <source>
        <dbReference type="ARBA" id="ARBA00022741"/>
    </source>
</evidence>
<dbReference type="PROSITE" id="PS50046">
    <property type="entry name" value="PHYTOCHROME_2"/>
    <property type="match status" value="1"/>
</dbReference>
<dbReference type="SUPFAM" id="SSF55781">
    <property type="entry name" value="GAF domain-like"/>
    <property type="match status" value="2"/>
</dbReference>
<evidence type="ECO:0000256" key="9">
    <source>
        <dbReference type="ARBA" id="ARBA00022840"/>
    </source>
</evidence>
<evidence type="ECO:0000256" key="11">
    <source>
        <dbReference type="ARBA" id="ARBA00023170"/>
    </source>
</evidence>
<dbReference type="SUPFAM" id="SSF55785">
    <property type="entry name" value="PYP-like sensor domain (PAS domain)"/>
    <property type="match status" value="1"/>
</dbReference>
<dbReference type="Proteomes" id="UP000606490">
    <property type="component" value="Unassembled WGS sequence"/>
</dbReference>
<comment type="catalytic activity">
    <reaction evidence="1">
        <text>ATP + protein L-histidine = ADP + protein N-phospho-L-histidine.</text>
        <dbReference type="EC" id="2.7.13.3"/>
    </reaction>
</comment>
<dbReference type="SUPFAM" id="SSF52172">
    <property type="entry name" value="CheY-like"/>
    <property type="match status" value="1"/>
</dbReference>
<dbReference type="InterPro" id="IPR003018">
    <property type="entry name" value="GAF"/>
</dbReference>
<feature type="domain" description="Response regulatory" evidence="15">
    <location>
        <begin position="739"/>
        <end position="853"/>
    </location>
</feature>
<dbReference type="Gene3D" id="3.40.50.2300">
    <property type="match status" value="1"/>
</dbReference>
<keyword evidence="17" id="KW-1185">Reference proteome</keyword>
<dbReference type="Gene3D" id="3.30.450.20">
    <property type="entry name" value="PAS domain"/>
    <property type="match status" value="1"/>
</dbReference>
<dbReference type="Pfam" id="PF08446">
    <property type="entry name" value="PAS_2"/>
    <property type="match status" value="1"/>
</dbReference>
<dbReference type="Pfam" id="PF07536">
    <property type="entry name" value="HWE_HK"/>
    <property type="match status" value="1"/>
</dbReference>
<evidence type="ECO:0000256" key="6">
    <source>
        <dbReference type="ARBA" id="ARBA00022679"/>
    </source>
</evidence>
<keyword evidence="11" id="KW-0675">Receptor</keyword>
<proteinExistence type="predicted"/>
<dbReference type="PROSITE" id="PS50110">
    <property type="entry name" value="RESPONSE_REGULATORY"/>
    <property type="match status" value="1"/>
</dbReference>
<accession>A0ABS1UYX7</accession>
<evidence type="ECO:0000259" key="14">
    <source>
        <dbReference type="PROSITE" id="PS50046"/>
    </source>
</evidence>
<dbReference type="InterPro" id="IPR001789">
    <property type="entry name" value="Sig_transdc_resp-reg_receiver"/>
</dbReference>
<dbReference type="Gene3D" id="3.30.450.40">
    <property type="match status" value="1"/>
</dbReference>
<keyword evidence="7" id="KW-0547">Nucleotide-binding</keyword>
<protein>
    <recommendedName>
        <fullName evidence="2">histidine kinase</fullName>
        <ecNumber evidence="2">2.7.13.3</ecNumber>
    </recommendedName>
</protein>
<feature type="coiled-coil region" evidence="13">
    <location>
        <begin position="310"/>
        <end position="337"/>
    </location>
</feature>
<comment type="caution">
    <text evidence="16">The sequence shown here is derived from an EMBL/GenBank/DDBJ whole genome shotgun (WGS) entry which is preliminary data.</text>
</comment>
<keyword evidence="3" id="KW-0600">Photoreceptor protein</keyword>
<dbReference type="InterPro" id="IPR000014">
    <property type="entry name" value="PAS"/>
</dbReference>
<dbReference type="InterPro" id="IPR029016">
    <property type="entry name" value="GAF-like_dom_sf"/>
</dbReference>
<evidence type="ECO:0000256" key="12">
    <source>
        <dbReference type="PROSITE-ProRule" id="PRU00169"/>
    </source>
</evidence>
<dbReference type="PANTHER" id="PTHR41523">
    <property type="entry name" value="TWO-COMPONENT SYSTEM SENSOR PROTEIN"/>
    <property type="match status" value="1"/>
</dbReference>
<dbReference type="InterPro" id="IPR043150">
    <property type="entry name" value="Phytochrome_PHY_sf"/>
</dbReference>
<evidence type="ECO:0000256" key="8">
    <source>
        <dbReference type="ARBA" id="ARBA00022777"/>
    </source>
</evidence>
<dbReference type="SMART" id="SM00911">
    <property type="entry name" value="HWE_HK"/>
    <property type="match status" value="1"/>
</dbReference>
<keyword evidence="8" id="KW-0418">Kinase</keyword>
<evidence type="ECO:0000256" key="10">
    <source>
        <dbReference type="ARBA" id="ARBA00022991"/>
    </source>
</evidence>
<evidence type="ECO:0000256" key="1">
    <source>
        <dbReference type="ARBA" id="ARBA00000085"/>
    </source>
</evidence>
<dbReference type="PRINTS" id="PR01033">
    <property type="entry name" value="PHYTOCHROME"/>
</dbReference>
<evidence type="ECO:0000256" key="5">
    <source>
        <dbReference type="ARBA" id="ARBA00022606"/>
    </source>
</evidence>
<dbReference type="InterPro" id="IPR009219">
    <property type="entry name" value="Bactrphtchr_CheY"/>
</dbReference>
<name>A0ABS1UYX7_9PROT</name>
<evidence type="ECO:0000313" key="17">
    <source>
        <dbReference type="Proteomes" id="UP000606490"/>
    </source>
</evidence>
<dbReference type="PIRSF" id="PIRSF036397">
    <property type="entry name" value="Bactrphtchrm_rec"/>
    <property type="match status" value="1"/>
</dbReference>
<dbReference type="InterPro" id="IPR011102">
    <property type="entry name" value="Sig_transdc_His_kinase_HWE"/>
</dbReference>